<dbReference type="AlphaFoldDB" id="A0A835W9U3"/>
<dbReference type="PROSITE" id="PS51746">
    <property type="entry name" value="PPM_2"/>
    <property type="match status" value="1"/>
</dbReference>
<dbReference type="Pfam" id="PF00481">
    <property type="entry name" value="PP2C"/>
    <property type="match status" value="2"/>
</dbReference>
<organism evidence="3 4">
    <name type="scientific">Chlamydomonas incerta</name>
    <dbReference type="NCBI Taxonomy" id="51695"/>
    <lineage>
        <taxon>Eukaryota</taxon>
        <taxon>Viridiplantae</taxon>
        <taxon>Chlorophyta</taxon>
        <taxon>core chlorophytes</taxon>
        <taxon>Chlorophyceae</taxon>
        <taxon>CS clade</taxon>
        <taxon>Chlamydomonadales</taxon>
        <taxon>Chlamydomonadaceae</taxon>
        <taxon>Chlamydomonas</taxon>
    </lineage>
</organism>
<reference evidence="3" key="1">
    <citation type="journal article" date="2020" name="bioRxiv">
        <title>Comparative genomics of Chlamydomonas.</title>
        <authorList>
            <person name="Craig R.J."/>
            <person name="Hasan A.R."/>
            <person name="Ness R.W."/>
            <person name="Keightley P.D."/>
        </authorList>
    </citation>
    <scope>NUCLEOTIDE SEQUENCE</scope>
    <source>
        <strain evidence="3">SAG 7.73</strain>
    </source>
</reference>
<dbReference type="EMBL" id="JAEHOC010000004">
    <property type="protein sequence ID" value="KAG2442481.1"/>
    <property type="molecule type" value="Genomic_DNA"/>
</dbReference>
<accession>A0A835W9U3</accession>
<dbReference type="InterPro" id="IPR015655">
    <property type="entry name" value="PP2C"/>
</dbReference>
<evidence type="ECO:0000259" key="2">
    <source>
        <dbReference type="PROSITE" id="PS51746"/>
    </source>
</evidence>
<dbReference type="SUPFAM" id="SSF81606">
    <property type="entry name" value="PP2C-like"/>
    <property type="match status" value="1"/>
</dbReference>
<comment type="caution">
    <text evidence="3">The sequence shown here is derived from an EMBL/GenBank/DDBJ whole genome shotgun (WGS) entry which is preliminary data.</text>
</comment>
<dbReference type="SMART" id="SM00332">
    <property type="entry name" value="PP2Cc"/>
    <property type="match status" value="1"/>
</dbReference>
<gene>
    <name evidence="3" type="ORF">HXX76_002567</name>
</gene>
<evidence type="ECO:0000313" key="4">
    <source>
        <dbReference type="Proteomes" id="UP000650467"/>
    </source>
</evidence>
<dbReference type="InterPro" id="IPR001932">
    <property type="entry name" value="PPM-type_phosphatase-like_dom"/>
</dbReference>
<feature type="compositionally biased region" description="Low complexity" evidence="1">
    <location>
        <begin position="214"/>
        <end position="225"/>
    </location>
</feature>
<name>A0A835W9U3_CHLIN</name>
<evidence type="ECO:0000313" key="3">
    <source>
        <dbReference type="EMBL" id="KAG2442481.1"/>
    </source>
</evidence>
<evidence type="ECO:0000256" key="1">
    <source>
        <dbReference type="SAM" id="MobiDB-lite"/>
    </source>
</evidence>
<keyword evidence="4" id="KW-1185">Reference proteome</keyword>
<sequence length="455" mass="47224">MAAETGPSADGGPGAAASRLGSSHLSASTDLDSAPDQLPLAAVLDASLQRRKAAAISSIGLDGAMREFTLVLSEGAGGGCRWAVGETQGRRGSMEDAHVVCLDADGDGSGRTSLFAVFDGHSGGEVSAYCAQHIVEVLKAAPSYASGDLPAALKEAFLELDRRMQDPGSRSELAAYRQMAKADKKMLQAAADKAQDRDKDKDKARDDLQGAGQGDQQPGTAAGPGVQERELEVPARRAEVPPPSRHAVKRYGMVDESGRYVGPGAGSTAAVAVRRGDQLAVAHAGDSRVVLCENGVAQALTQDHKPDTPAERDRIYKAGLFVMQRPGGVARVGGSLAMSRAMGDVKFKAPDLPPHEQAVTAAPDTTQVRLGGSQAAAPGHPAAASHPRLLVVACDGLWDVMERQQVCNFLELQLSSHGGDLRAAVRGLVHEALRHDSAASAPATDNVTVLVAQLP</sequence>
<feature type="domain" description="PPM-type phosphatase" evidence="2">
    <location>
        <begin position="81"/>
        <end position="454"/>
    </location>
</feature>
<dbReference type="GO" id="GO:0004722">
    <property type="term" value="F:protein serine/threonine phosphatase activity"/>
    <property type="evidence" value="ECO:0007669"/>
    <property type="project" value="InterPro"/>
</dbReference>
<protein>
    <recommendedName>
        <fullName evidence="2">PPM-type phosphatase domain-containing protein</fullName>
    </recommendedName>
</protein>
<dbReference type="CDD" id="cd00143">
    <property type="entry name" value="PP2Cc"/>
    <property type="match status" value="1"/>
</dbReference>
<feature type="compositionally biased region" description="Basic and acidic residues" evidence="1">
    <location>
        <begin position="227"/>
        <end position="239"/>
    </location>
</feature>
<dbReference type="Proteomes" id="UP000650467">
    <property type="component" value="Unassembled WGS sequence"/>
</dbReference>
<dbReference type="InterPro" id="IPR036457">
    <property type="entry name" value="PPM-type-like_dom_sf"/>
</dbReference>
<feature type="region of interest" description="Disordered" evidence="1">
    <location>
        <begin position="1"/>
        <end position="31"/>
    </location>
</feature>
<dbReference type="Gene3D" id="3.60.40.10">
    <property type="entry name" value="PPM-type phosphatase domain"/>
    <property type="match status" value="1"/>
</dbReference>
<dbReference type="PANTHER" id="PTHR47992">
    <property type="entry name" value="PROTEIN PHOSPHATASE"/>
    <property type="match status" value="1"/>
</dbReference>
<feature type="region of interest" description="Disordered" evidence="1">
    <location>
        <begin position="186"/>
        <end position="242"/>
    </location>
</feature>
<proteinExistence type="predicted"/>
<dbReference type="OrthoDB" id="10264738at2759"/>
<feature type="compositionally biased region" description="Basic and acidic residues" evidence="1">
    <location>
        <begin position="193"/>
        <end position="208"/>
    </location>
</feature>
<feature type="compositionally biased region" description="Polar residues" evidence="1">
    <location>
        <begin position="20"/>
        <end position="31"/>
    </location>
</feature>